<evidence type="ECO:0000313" key="4">
    <source>
        <dbReference type="EMBL" id="EGD55520.1"/>
    </source>
</evidence>
<keyword evidence="5" id="KW-1185">Reference proteome</keyword>
<protein>
    <submittedName>
        <fullName evidence="4">NTP pyrophosphohydrolase including oxidative damage repair enzyme</fullName>
    </submittedName>
</protein>
<dbReference type="PROSITE" id="PS51462">
    <property type="entry name" value="NUDIX"/>
    <property type="match status" value="1"/>
</dbReference>
<dbReference type="Pfam" id="PF00293">
    <property type="entry name" value="NUDIX"/>
    <property type="match status" value="1"/>
</dbReference>
<dbReference type="PANTHER" id="PTHR43046:SF16">
    <property type="entry name" value="ADP-RIBOSE PYROPHOSPHATASE YJHB-RELATED"/>
    <property type="match status" value="1"/>
</dbReference>
<dbReference type="InterPro" id="IPR015797">
    <property type="entry name" value="NUDIX_hydrolase-like_dom_sf"/>
</dbReference>
<feature type="domain" description="Nudix hydrolase" evidence="3">
    <location>
        <begin position="22"/>
        <end position="153"/>
    </location>
</feature>
<evidence type="ECO:0000313" key="5">
    <source>
        <dbReference type="Proteomes" id="UP000035065"/>
    </source>
</evidence>
<dbReference type="SUPFAM" id="SSF55811">
    <property type="entry name" value="Nudix"/>
    <property type="match status" value="1"/>
</dbReference>
<dbReference type="Proteomes" id="UP000035065">
    <property type="component" value="Unassembled WGS sequence"/>
</dbReference>
<reference evidence="4 5" key="1">
    <citation type="journal article" date="2011" name="J. Bacteriol.">
        <title>Draft Genome Sequence of Gordonia neofelifaecis NRRL B-59395, a Cholesterol-Degrading Actinomycete.</title>
        <authorList>
            <person name="Ge F."/>
            <person name="Li W."/>
            <person name="Chen G."/>
            <person name="Liu Y."/>
            <person name="Zhang G."/>
            <person name="Yong B."/>
            <person name="Wang Q."/>
            <person name="Wang N."/>
            <person name="Huang Z."/>
            <person name="Li W."/>
            <person name="Wang J."/>
            <person name="Wu C."/>
            <person name="Xie Q."/>
            <person name="Liu G."/>
        </authorList>
    </citation>
    <scope>NUCLEOTIDE SEQUENCE [LARGE SCALE GENOMIC DNA]</scope>
    <source>
        <strain evidence="4 5">NRRL B-59395</strain>
    </source>
</reference>
<organism evidence="4 5">
    <name type="scientific">Gordonia neofelifaecis NRRL B-59395</name>
    <dbReference type="NCBI Taxonomy" id="644548"/>
    <lineage>
        <taxon>Bacteria</taxon>
        <taxon>Bacillati</taxon>
        <taxon>Actinomycetota</taxon>
        <taxon>Actinomycetes</taxon>
        <taxon>Mycobacteriales</taxon>
        <taxon>Gordoniaceae</taxon>
        <taxon>Gordonia</taxon>
    </lineage>
</organism>
<evidence type="ECO:0000256" key="2">
    <source>
        <dbReference type="ARBA" id="ARBA00022801"/>
    </source>
</evidence>
<evidence type="ECO:0000259" key="3">
    <source>
        <dbReference type="PROSITE" id="PS51462"/>
    </source>
</evidence>
<keyword evidence="2 4" id="KW-0378">Hydrolase</keyword>
<dbReference type="InterPro" id="IPR020084">
    <property type="entry name" value="NUDIX_hydrolase_CS"/>
</dbReference>
<name>F1YHW6_9ACTN</name>
<dbReference type="InterPro" id="IPR000086">
    <property type="entry name" value="NUDIX_hydrolase_dom"/>
</dbReference>
<evidence type="ECO:0000256" key="1">
    <source>
        <dbReference type="ARBA" id="ARBA00001946"/>
    </source>
</evidence>
<dbReference type="PANTHER" id="PTHR43046">
    <property type="entry name" value="GDP-MANNOSE MANNOSYL HYDROLASE"/>
    <property type="match status" value="1"/>
</dbReference>
<dbReference type="GO" id="GO:0016787">
    <property type="term" value="F:hydrolase activity"/>
    <property type="evidence" value="ECO:0007669"/>
    <property type="project" value="UniProtKB-KW"/>
</dbReference>
<dbReference type="EMBL" id="AEUD01000005">
    <property type="protein sequence ID" value="EGD55520.1"/>
    <property type="molecule type" value="Genomic_DNA"/>
</dbReference>
<dbReference type="AlphaFoldDB" id="F1YHW6"/>
<dbReference type="STRING" id="644548.SCNU_07403"/>
<dbReference type="eggNOG" id="COG1051">
    <property type="taxonomic scope" value="Bacteria"/>
</dbReference>
<dbReference type="PROSITE" id="PS00893">
    <property type="entry name" value="NUDIX_BOX"/>
    <property type="match status" value="1"/>
</dbReference>
<comment type="cofactor">
    <cofactor evidence="1">
        <name>Mg(2+)</name>
        <dbReference type="ChEBI" id="CHEBI:18420"/>
    </cofactor>
</comment>
<accession>F1YHW6</accession>
<proteinExistence type="predicted"/>
<dbReference type="Gene3D" id="3.90.79.10">
    <property type="entry name" value="Nucleoside Triphosphate Pyrophosphohydrolase"/>
    <property type="match status" value="1"/>
</dbReference>
<sequence length="164" mass="18053">MAVMPTPDYVLRLREHIGHDPLVLIGVTAVILRETSDGTLVLVGRRADNGALAPITGIVDPGEQPAVAAAREALEEAGVQIEVERLAWVHQLPRRTHVNGDQVDYLDLTFRCRWMAGEPVPSDGELTEVLWRRVDDLDDLASDDLRERIRLAVTGTGEAAFQKS</sequence>
<comment type="caution">
    <text evidence="4">The sequence shown here is derived from an EMBL/GenBank/DDBJ whole genome shotgun (WGS) entry which is preliminary data.</text>
</comment>
<gene>
    <name evidence="4" type="ORF">SCNU_07403</name>
</gene>